<dbReference type="SUPFAM" id="SSF47823">
    <property type="entry name" value="lambda integrase-like, N-terminal domain"/>
    <property type="match status" value="1"/>
</dbReference>
<dbReference type="Pfam" id="PF02899">
    <property type="entry name" value="Phage_int_SAM_1"/>
    <property type="match status" value="1"/>
</dbReference>
<dbReference type="GO" id="GO:0015074">
    <property type="term" value="P:DNA integration"/>
    <property type="evidence" value="ECO:0007669"/>
    <property type="project" value="InterPro"/>
</dbReference>
<dbReference type="Gene3D" id="1.10.150.130">
    <property type="match status" value="1"/>
</dbReference>
<dbReference type="PROSITE" id="PS51900">
    <property type="entry name" value="CB"/>
    <property type="match status" value="1"/>
</dbReference>
<feature type="transmembrane region" description="Helical" evidence="3">
    <location>
        <begin position="150"/>
        <end position="168"/>
    </location>
</feature>
<proteinExistence type="predicted"/>
<evidence type="ECO:0000256" key="1">
    <source>
        <dbReference type="ARBA" id="ARBA00023125"/>
    </source>
</evidence>
<dbReference type="Proteomes" id="UP000176850">
    <property type="component" value="Unassembled WGS sequence"/>
</dbReference>
<reference evidence="5 6" key="1">
    <citation type="journal article" date="2016" name="Nat. Commun.">
        <title>Thousands of microbial genomes shed light on interconnected biogeochemical processes in an aquifer system.</title>
        <authorList>
            <person name="Anantharaman K."/>
            <person name="Brown C.T."/>
            <person name="Hug L.A."/>
            <person name="Sharon I."/>
            <person name="Castelle C.J."/>
            <person name="Probst A.J."/>
            <person name="Thomas B.C."/>
            <person name="Singh A."/>
            <person name="Wilkins M.J."/>
            <person name="Karaoz U."/>
            <person name="Brodie E.L."/>
            <person name="Williams K.H."/>
            <person name="Hubbard S.S."/>
            <person name="Banfield J.F."/>
        </authorList>
    </citation>
    <scope>NUCLEOTIDE SEQUENCE [LARGE SCALE GENOMIC DNA]</scope>
</reference>
<keyword evidence="3" id="KW-1133">Transmembrane helix</keyword>
<dbReference type="GO" id="GO:0003677">
    <property type="term" value="F:DNA binding"/>
    <property type="evidence" value="ECO:0007669"/>
    <property type="project" value="UniProtKB-UniRule"/>
</dbReference>
<evidence type="ECO:0000256" key="3">
    <source>
        <dbReference type="SAM" id="Phobius"/>
    </source>
</evidence>
<dbReference type="InterPro" id="IPR004107">
    <property type="entry name" value="Integrase_SAM-like_N"/>
</dbReference>
<evidence type="ECO:0000256" key="2">
    <source>
        <dbReference type="PROSITE-ProRule" id="PRU01248"/>
    </source>
</evidence>
<organism evidence="5 6">
    <name type="scientific">Candidatus Roizmanbacteria bacterium RIFCSPHIGHO2_01_FULL_39_24</name>
    <dbReference type="NCBI Taxonomy" id="1802032"/>
    <lineage>
        <taxon>Bacteria</taxon>
        <taxon>Candidatus Roizmaniibacteriota</taxon>
    </lineage>
</organism>
<dbReference type="InterPro" id="IPR010998">
    <property type="entry name" value="Integrase_recombinase_N"/>
</dbReference>
<gene>
    <name evidence="5" type="ORF">A2799_02790</name>
</gene>
<evidence type="ECO:0000313" key="5">
    <source>
        <dbReference type="EMBL" id="OGK17634.1"/>
    </source>
</evidence>
<dbReference type="EMBL" id="MFZH01000040">
    <property type="protein sequence ID" value="OGK17634.1"/>
    <property type="molecule type" value="Genomic_DNA"/>
</dbReference>
<keyword evidence="1 2" id="KW-0238">DNA-binding</keyword>
<feature type="domain" description="Core-binding (CB)" evidence="4">
    <location>
        <begin position="12"/>
        <end position="93"/>
    </location>
</feature>
<protein>
    <recommendedName>
        <fullName evidence="4">Core-binding (CB) domain-containing protein</fullName>
    </recommendedName>
</protein>
<accession>A0A1F7GFD9</accession>
<dbReference type="AlphaFoldDB" id="A0A1F7GFD9"/>
<name>A0A1F7GFD9_9BACT</name>
<evidence type="ECO:0000313" key="6">
    <source>
        <dbReference type="Proteomes" id="UP000176850"/>
    </source>
</evidence>
<evidence type="ECO:0000259" key="4">
    <source>
        <dbReference type="PROSITE" id="PS51900"/>
    </source>
</evidence>
<sequence>MNDRNENRYNAQLEQDKLALFLDSLPLGTSSKKAYKSDINHYLLWTQTHSRYDDFFTRDELVRYKKYLLDSDIPINSINRKLSSLRVFGSYLVENGYSYTNHAQNIRNEPIQSAPQEQIPSSYIENIKIIPIEAELTEEISKSNDGRINYLWLSGALLLILVFLVVIISTKSKPTSSPFSGQQYNPNTRLVSFSGILKDSLGNIIAEKTQVRFGIYDQAQNGRQLYSTGPCELIPNLQGSFRITLGQECGSPIREDVLSGSNSYLGITITGDTQMMPRQPLNGSIGAAPTAKTPINSFISDTGDVLLSTEAPSVRSTMESANFALSSAKGLILQSAGNGDITLSATESGQIKFLVGGAQVATIKNTGDIGLTGSIIPAYSGIQTLGTSDKRFQSVYADNVYGSGFGVQGYLRRDVGILTTTNPQDTLALGGDLRIAGETVFGTKNTYLKASAVSLVGNTVNSLAFQTDLFSFDTQNNRIGVGTIAPASKLSIVDSQGTLPVTLIENKDAGVSASGLAVKLGFTGSGNTSNNFITFIKGTGDVVGKIQSNGTSGVTYTSGGGDFAEYFLKDDTIASTALGWEPGSLLCQIADGMVTPCDQNDNLIIGVISKNAAFIGNATGNNDEKHTLVGLVGQLPVKVTTQGGMINSGDALTYSKISGVAQKATTNGRIIGFAQNSYNKESVGIINATIQPGSFSPINNQEVYDPEIKSVPIVKTHKIVPIEKDVTIDLSGPSQSPGEKSELAKLIINGFDNNPVASIDAVGNATFSGTLTSDKVTTETLVAETVQSNEATISGTLTAKKVSSQNITDIENELNKIKNTPLPDPQQYKLPPMDLVSVPNLENLTVTGRSNLYDVAVAGSLMAGTVNIEDNSIMGLGFELRISAISTINLLDGAVIVSRDGNLTTKGELIAQKGIRTNRISALSEKDNIKLSLNEKAETPTKLEVLNNEAQTVASIDASGSAYFAQGIKVNTYLADANDTSAKSVSGAIETNATSAGEGEIPAGSRDITIYNDRLNKDSLVYISPTSNTKNSPLYMSLKKACTKEEVSCKSYFVVTLDEPISVLASFNWWIIN</sequence>
<dbReference type="Gene3D" id="2.40.300.10">
    <property type="entry name" value="Head decoration protein D"/>
    <property type="match status" value="1"/>
</dbReference>
<dbReference type="InterPro" id="IPR044068">
    <property type="entry name" value="CB"/>
</dbReference>
<keyword evidence="3" id="KW-0472">Membrane</keyword>
<comment type="caution">
    <text evidence="5">The sequence shown here is derived from an EMBL/GenBank/DDBJ whole genome shotgun (WGS) entry which is preliminary data.</text>
</comment>
<keyword evidence="3" id="KW-0812">Transmembrane</keyword>